<evidence type="ECO:0000256" key="2">
    <source>
        <dbReference type="ARBA" id="ARBA00022803"/>
    </source>
</evidence>
<dbReference type="PANTHER" id="PTHR44943:SF8">
    <property type="entry name" value="TPR REPEAT-CONTAINING PROTEIN MJ0263"/>
    <property type="match status" value="1"/>
</dbReference>
<dbReference type="RefSeq" id="WP_183975088.1">
    <property type="nucleotide sequence ID" value="NZ_JACHEB010000003.1"/>
</dbReference>
<dbReference type="SMART" id="SM00028">
    <property type="entry name" value="TPR"/>
    <property type="match status" value="7"/>
</dbReference>
<feature type="repeat" description="TPR" evidence="3">
    <location>
        <begin position="99"/>
        <end position="132"/>
    </location>
</feature>
<evidence type="ECO:0000256" key="1">
    <source>
        <dbReference type="ARBA" id="ARBA00022737"/>
    </source>
</evidence>
<comment type="caution">
    <text evidence="4">The sequence shown here is derived from an EMBL/GenBank/DDBJ whole genome shotgun (WGS) entry which is preliminary data.</text>
</comment>
<accession>A0A9X0QCP5</accession>
<dbReference type="Pfam" id="PF13432">
    <property type="entry name" value="TPR_16"/>
    <property type="match status" value="2"/>
</dbReference>
<dbReference type="PROSITE" id="PS50005">
    <property type="entry name" value="TPR"/>
    <property type="match status" value="3"/>
</dbReference>
<gene>
    <name evidence="4" type="ORF">HDF14_001583</name>
</gene>
<dbReference type="InterPro" id="IPR051685">
    <property type="entry name" value="Ycf3/AcsC/BcsC/TPR_MFPF"/>
</dbReference>
<feature type="repeat" description="TPR" evidence="3">
    <location>
        <begin position="205"/>
        <end position="238"/>
    </location>
</feature>
<evidence type="ECO:0000256" key="3">
    <source>
        <dbReference type="PROSITE-ProRule" id="PRU00339"/>
    </source>
</evidence>
<dbReference type="SUPFAM" id="SSF48452">
    <property type="entry name" value="TPR-like"/>
    <property type="match status" value="2"/>
</dbReference>
<dbReference type="PANTHER" id="PTHR44943">
    <property type="entry name" value="CELLULOSE SYNTHASE OPERON PROTEIN C"/>
    <property type="match status" value="1"/>
</dbReference>
<dbReference type="InterPro" id="IPR011990">
    <property type="entry name" value="TPR-like_helical_dom_sf"/>
</dbReference>
<keyword evidence="2 3" id="KW-0802">TPR repeat</keyword>
<dbReference type="Proteomes" id="UP000535182">
    <property type="component" value="Unassembled WGS sequence"/>
</dbReference>
<protein>
    <submittedName>
        <fullName evidence="4">Flp pilus assembly protein TadD</fullName>
    </submittedName>
</protein>
<organism evidence="4 5">
    <name type="scientific">Tunturiibacter gelidiferens</name>
    <dbReference type="NCBI Taxonomy" id="3069689"/>
    <lineage>
        <taxon>Bacteria</taxon>
        <taxon>Pseudomonadati</taxon>
        <taxon>Acidobacteriota</taxon>
        <taxon>Terriglobia</taxon>
        <taxon>Terriglobales</taxon>
        <taxon>Acidobacteriaceae</taxon>
        <taxon>Tunturiibacter</taxon>
    </lineage>
</organism>
<dbReference type="Pfam" id="PF13414">
    <property type="entry name" value="TPR_11"/>
    <property type="match status" value="1"/>
</dbReference>
<dbReference type="EMBL" id="JACHEB010000003">
    <property type="protein sequence ID" value="MBB5327977.1"/>
    <property type="molecule type" value="Genomic_DNA"/>
</dbReference>
<evidence type="ECO:0000313" key="5">
    <source>
        <dbReference type="Proteomes" id="UP000535182"/>
    </source>
</evidence>
<keyword evidence="5" id="KW-1185">Reference proteome</keyword>
<sequence length="277" mass="30766">MQQARGQIKRSEFAAAEQVLRTFLQREPTSADGLYLLGEVLMRRDQPKDSLRVFTEAAAERRPTGEELRLVGLDYVLLQDFADAIRWLKQATDLSPDDADTWYSLGRAQYSNGDYGGAETSFRRVLTLDSRSVKAENNLGLTLASQNQPDKAMEEYRKAEALQQGSASQSEQPLLNLGLLLLDRNQPQEAAEKLARAAAIAPSCAQCQEALGQALLALNRLPEAEEAMEKAVALEPKNPRFHYVLGRAYKQSGKVEKSRIELQKSAELYGSHSTPAR</sequence>
<name>A0A9X0QCP5_9BACT</name>
<dbReference type="AlphaFoldDB" id="A0A9X0QCP5"/>
<dbReference type="InterPro" id="IPR019734">
    <property type="entry name" value="TPR_rpt"/>
</dbReference>
<dbReference type="Gene3D" id="1.25.40.10">
    <property type="entry name" value="Tetratricopeptide repeat domain"/>
    <property type="match status" value="2"/>
</dbReference>
<evidence type="ECO:0000313" key="4">
    <source>
        <dbReference type="EMBL" id="MBB5327977.1"/>
    </source>
</evidence>
<reference evidence="4 5" key="1">
    <citation type="submission" date="2020-08" db="EMBL/GenBank/DDBJ databases">
        <title>Genomic Encyclopedia of Type Strains, Phase IV (KMG-V): Genome sequencing to study the core and pangenomes of soil and plant-associated prokaryotes.</title>
        <authorList>
            <person name="Whitman W."/>
        </authorList>
    </citation>
    <scope>NUCLEOTIDE SEQUENCE [LARGE SCALE GENOMIC DNA]</scope>
    <source>
        <strain evidence="4 5">X5P2</strain>
    </source>
</reference>
<keyword evidence="1" id="KW-0677">Repeat</keyword>
<proteinExistence type="predicted"/>
<feature type="repeat" description="TPR" evidence="3">
    <location>
        <begin position="65"/>
        <end position="98"/>
    </location>
</feature>
<dbReference type="Pfam" id="PF13181">
    <property type="entry name" value="TPR_8"/>
    <property type="match status" value="2"/>
</dbReference>